<dbReference type="SUPFAM" id="SSF51735">
    <property type="entry name" value="NAD(P)-binding Rossmann-fold domains"/>
    <property type="match status" value="1"/>
</dbReference>
<dbReference type="FunFam" id="3.40.50.720:FF:000084">
    <property type="entry name" value="Short-chain dehydrogenase reductase"/>
    <property type="match status" value="1"/>
</dbReference>
<name>A0A160V6X0_9ZZZZ</name>
<dbReference type="InterPro" id="IPR002347">
    <property type="entry name" value="SDR_fam"/>
</dbReference>
<dbReference type="EC" id="1.1.1.100" evidence="4"/>
<dbReference type="NCBIfam" id="NF005559">
    <property type="entry name" value="PRK07231.1"/>
    <property type="match status" value="1"/>
</dbReference>
<dbReference type="InterPro" id="IPR036291">
    <property type="entry name" value="NAD(P)-bd_dom_sf"/>
</dbReference>
<evidence type="ECO:0000313" key="4">
    <source>
        <dbReference type="EMBL" id="CUV01554.1"/>
    </source>
</evidence>
<dbReference type="PRINTS" id="PR00080">
    <property type="entry name" value="SDRFAMILY"/>
</dbReference>
<dbReference type="Gene3D" id="3.40.50.720">
    <property type="entry name" value="NAD(P)-binding Rossmann-like Domain"/>
    <property type="match status" value="1"/>
</dbReference>
<evidence type="ECO:0000256" key="3">
    <source>
        <dbReference type="SAM" id="MobiDB-lite"/>
    </source>
</evidence>
<evidence type="ECO:0000256" key="1">
    <source>
        <dbReference type="ARBA" id="ARBA00006484"/>
    </source>
</evidence>
<organism evidence="4">
    <name type="scientific">hydrothermal vent metagenome</name>
    <dbReference type="NCBI Taxonomy" id="652676"/>
    <lineage>
        <taxon>unclassified sequences</taxon>
        <taxon>metagenomes</taxon>
        <taxon>ecological metagenomes</taxon>
    </lineage>
</organism>
<dbReference type="AlphaFoldDB" id="A0A160V6X0"/>
<dbReference type="PANTHER" id="PTHR24321:SF8">
    <property type="entry name" value="ESTRADIOL 17-BETA-DEHYDROGENASE 8-RELATED"/>
    <property type="match status" value="1"/>
</dbReference>
<dbReference type="GO" id="GO:0004316">
    <property type="term" value="F:3-oxoacyl-[acyl-carrier-protein] reductase (NADPH) activity"/>
    <property type="evidence" value="ECO:0007669"/>
    <property type="project" value="UniProtKB-EC"/>
</dbReference>
<dbReference type="Pfam" id="PF13561">
    <property type="entry name" value="adh_short_C2"/>
    <property type="match status" value="1"/>
</dbReference>
<evidence type="ECO:0000256" key="2">
    <source>
        <dbReference type="ARBA" id="ARBA00023002"/>
    </source>
</evidence>
<dbReference type="PROSITE" id="PS00061">
    <property type="entry name" value="ADH_SHORT"/>
    <property type="match status" value="1"/>
</dbReference>
<proteinExistence type="inferred from homology"/>
<protein>
    <submittedName>
        <fullName evidence="4">3-oxoacyl-[acyl-carrier protein] reductase</fullName>
        <ecNumber evidence="4">1.1.1.100</ecNumber>
    </submittedName>
</protein>
<dbReference type="PRINTS" id="PR00081">
    <property type="entry name" value="GDHRDH"/>
</dbReference>
<accession>A0A160V6X0</accession>
<dbReference type="PANTHER" id="PTHR24321">
    <property type="entry name" value="DEHYDROGENASES, SHORT CHAIN"/>
    <property type="match status" value="1"/>
</dbReference>
<dbReference type="InterPro" id="IPR020904">
    <property type="entry name" value="Sc_DH/Rdtase_CS"/>
</dbReference>
<gene>
    <name evidence="4" type="ORF">MGWOODY_Clf2417</name>
</gene>
<feature type="region of interest" description="Disordered" evidence="3">
    <location>
        <begin position="184"/>
        <end position="213"/>
    </location>
</feature>
<keyword evidence="2 4" id="KW-0560">Oxidoreductase</keyword>
<reference evidence="4" key="1">
    <citation type="submission" date="2015-10" db="EMBL/GenBank/DDBJ databases">
        <authorList>
            <person name="Gilbert D.G."/>
        </authorList>
    </citation>
    <scope>NUCLEOTIDE SEQUENCE</scope>
</reference>
<sequence length="250" mass="26169">MRLENKVAFVSGGARGMGAAEAKLFAREGAKVVIGDVLDEDGKQTEAEINELGGECLYIHLDVTSEESWTSAVAETVNKFGRLDILVNNAGVVSRLALEDITVAEWDRVMDVNAKGVFLGTKAAIPEMRKAGGGSIVNISSISGITGQAYVAAVYNASKGAVRIFTKSTAIQYASEGIRVNSVHPGPIDTPMTAERKGDPAAQAESNARVPLGRSGVPDDVAYGVLYLASDESSFVTGSELVIDGGYVAQ</sequence>
<comment type="similarity">
    <text evidence="1">Belongs to the short-chain dehydrogenases/reductases (SDR) family.</text>
</comment>
<dbReference type="EMBL" id="FAXA01000098">
    <property type="protein sequence ID" value="CUV01554.1"/>
    <property type="molecule type" value="Genomic_DNA"/>
</dbReference>